<feature type="domain" description="Beta-hexosaminidase bacterial type N-terminal" evidence="9">
    <location>
        <begin position="38"/>
        <end position="165"/>
    </location>
</feature>
<dbReference type="Proteomes" id="UP000186230">
    <property type="component" value="Chromosome"/>
</dbReference>
<sequence length="534" mass="60265">MCKILTSARIAMVFLFVMASCSGVKTAEKTSAITAEIPALIPLPTEVNWRDEVYQLPKKNTICAAPGTETAAKWLEKLLISANLNPKMLTAESCGNWQLKLNKDLISSIGEEGYALTVNDSGILLESGSEAGLFYGIQTLRQFFPAQIETGKTGKIAFRQVHIRDTPAYEWRGSMVDMARSFFGMDYLKTHIDRMALYKMNRLHLHLSDDQGWRIQLDAYPQLTEIGSKSSVEGGRSGFLTKEQFSEIQKYAKERHIIVIPEIDMPGHIYAALRSLPELNCEDQSNINPAHVLPPEPYTGYKVGWTKFCMDNPKTYEFAQNVLREIAEMTMGDYLHIGGDEIEDPAYEEFILKIDKMVQDLGKTGIGWEEITKAAVSNNMISQQWHGKVNPKNKNIRQIESICSSFYLDHANVPGQPNTLNWCNKEGVSLADVYGFRSENPNALGMEAPVWSEHVLTDEMMDDRFWPRLMAVAEISWSPKQALDFEDFKQRLGRQGLRMKLMGIHHYPTPGIAWPEVPVNSVYTDVFSGFSPNN</sequence>
<organism evidence="10 11">
    <name type="scientific">Christiangramia flava JLT2011</name>
    <dbReference type="NCBI Taxonomy" id="1229726"/>
    <lineage>
        <taxon>Bacteria</taxon>
        <taxon>Pseudomonadati</taxon>
        <taxon>Bacteroidota</taxon>
        <taxon>Flavobacteriia</taxon>
        <taxon>Flavobacteriales</taxon>
        <taxon>Flavobacteriaceae</taxon>
        <taxon>Christiangramia</taxon>
    </lineage>
</organism>
<dbReference type="RefSeq" id="WP_083643932.1">
    <property type="nucleotide sequence ID" value="NZ_AMRU01000019.1"/>
</dbReference>
<dbReference type="InterPro" id="IPR017853">
    <property type="entry name" value="GH"/>
</dbReference>
<accession>A0A1L7I3E8</accession>
<proteinExistence type="inferred from homology"/>
<comment type="catalytic activity">
    <reaction evidence="1">
        <text>Hydrolysis of terminal non-reducing N-acetyl-D-hexosamine residues in N-acetyl-beta-D-hexosaminides.</text>
        <dbReference type="EC" id="3.2.1.52"/>
    </reaction>
</comment>
<dbReference type="GO" id="GO:0030203">
    <property type="term" value="P:glycosaminoglycan metabolic process"/>
    <property type="evidence" value="ECO:0007669"/>
    <property type="project" value="TreeGrafter"/>
</dbReference>
<dbReference type="SUPFAM" id="SSF51445">
    <property type="entry name" value="(Trans)glycosidases"/>
    <property type="match status" value="1"/>
</dbReference>
<evidence type="ECO:0000256" key="5">
    <source>
        <dbReference type="ARBA" id="ARBA00023295"/>
    </source>
</evidence>
<dbReference type="PANTHER" id="PTHR22600">
    <property type="entry name" value="BETA-HEXOSAMINIDASE"/>
    <property type="match status" value="1"/>
</dbReference>
<dbReference type="STRING" id="1229726.GRFL_1402"/>
<dbReference type="PROSITE" id="PS51257">
    <property type="entry name" value="PROKAR_LIPOPROTEIN"/>
    <property type="match status" value="1"/>
</dbReference>
<dbReference type="InterPro" id="IPR029018">
    <property type="entry name" value="Hex-like_dom2"/>
</dbReference>
<evidence type="ECO:0000256" key="2">
    <source>
        <dbReference type="ARBA" id="ARBA00006285"/>
    </source>
</evidence>
<evidence type="ECO:0000256" key="4">
    <source>
        <dbReference type="ARBA" id="ARBA00022801"/>
    </source>
</evidence>
<dbReference type="Pfam" id="PF02838">
    <property type="entry name" value="Glyco_hydro_20b"/>
    <property type="match status" value="1"/>
</dbReference>
<evidence type="ECO:0000313" key="10">
    <source>
        <dbReference type="EMBL" id="APU68126.1"/>
    </source>
</evidence>
<dbReference type="SUPFAM" id="SSF55545">
    <property type="entry name" value="beta-N-acetylhexosaminidase-like domain"/>
    <property type="match status" value="1"/>
</dbReference>
<dbReference type="PRINTS" id="PR00738">
    <property type="entry name" value="GLHYDRLASE20"/>
</dbReference>
<evidence type="ECO:0000313" key="11">
    <source>
        <dbReference type="Proteomes" id="UP000186230"/>
    </source>
</evidence>
<feature type="chain" id="PRO_5012499072" description="beta-N-acetylhexosaminidase" evidence="7">
    <location>
        <begin position="20"/>
        <end position="534"/>
    </location>
</feature>
<keyword evidence="7" id="KW-0732">Signal</keyword>
<dbReference type="InterPro" id="IPR015882">
    <property type="entry name" value="HEX_bac_N"/>
</dbReference>
<dbReference type="GO" id="GO:0016020">
    <property type="term" value="C:membrane"/>
    <property type="evidence" value="ECO:0007669"/>
    <property type="project" value="TreeGrafter"/>
</dbReference>
<keyword evidence="11" id="KW-1185">Reference proteome</keyword>
<keyword evidence="4 10" id="KW-0378">Hydrolase</keyword>
<dbReference type="GO" id="GO:0005975">
    <property type="term" value="P:carbohydrate metabolic process"/>
    <property type="evidence" value="ECO:0007669"/>
    <property type="project" value="InterPro"/>
</dbReference>
<protein>
    <recommendedName>
        <fullName evidence="3">beta-N-acetylhexosaminidase</fullName>
        <ecNumber evidence="3">3.2.1.52</ecNumber>
    </recommendedName>
</protein>
<dbReference type="PIRSF" id="PIRSF001093">
    <property type="entry name" value="B-hxosamndse_ab_euk"/>
    <property type="match status" value="1"/>
</dbReference>
<feature type="signal peptide" evidence="7">
    <location>
        <begin position="1"/>
        <end position="19"/>
    </location>
</feature>
<reference evidence="10 11" key="1">
    <citation type="submission" date="2016-07" db="EMBL/GenBank/DDBJ databases">
        <title>Multi-omics approach to identify versatile polysaccharide utilization systems of a marine flavobacterium Gramella flava.</title>
        <authorList>
            <person name="Tang K."/>
        </authorList>
    </citation>
    <scope>NUCLEOTIDE SEQUENCE [LARGE SCALE GENOMIC DNA]</scope>
    <source>
        <strain evidence="10 11">JLT2011</strain>
    </source>
</reference>
<evidence type="ECO:0000256" key="3">
    <source>
        <dbReference type="ARBA" id="ARBA00012663"/>
    </source>
</evidence>
<feature type="active site" description="Proton donor" evidence="6">
    <location>
        <position position="341"/>
    </location>
</feature>
<dbReference type="PANTHER" id="PTHR22600:SF57">
    <property type="entry name" value="BETA-N-ACETYLHEXOSAMINIDASE"/>
    <property type="match status" value="1"/>
</dbReference>
<dbReference type="InterPro" id="IPR015883">
    <property type="entry name" value="Glyco_hydro_20_cat"/>
</dbReference>
<dbReference type="InterPro" id="IPR025705">
    <property type="entry name" value="Beta_hexosaminidase_sua/sub"/>
</dbReference>
<keyword evidence="5 10" id="KW-0326">Glycosidase</keyword>
<gene>
    <name evidence="10" type="ORF">GRFL_1402</name>
</gene>
<dbReference type="Gene3D" id="3.20.20.80">
    <property type="entry name" value="Glycosidases"/>
    <property type="match status" value="1"/>
</dbReference>
<feature type="domain" description="Glycoside hydrolase family 20 catalytic" evidence="8">
    <location>
        <begin position="169"/>
        <end position="348"/>
    </location>
</feature>
<evidence type="ECO:0000256" key="1">
    <source>
        <dbReference type="ARBA" id="ARBA00001231"/>
    </source>
</evidence>
<dbReference type="KEGG" id="gfl:GRFL_1402"/>
<comment type="similarity">
    <text evidence="2">Belongs to the glycosyl hydrolase 20 family.</text>
</comment>
<dbReference type="AlphaFoldDB" id="A0A1L7I3E8"/>
<dbReference type="EC" id="3.2.1.52" evidence="3"/>
<evidence type="ECO:0000256" key="6">
    <source>
        <dbReference type="PIRSR" id="PIRSR625705-1"/>
    </source>
</evidence>
<dbReference type="Gene3D" id="3.30.379.10">
    <property type="entry name" value="Chitobiase/beta-hexosaminidase domain 2-like"/>
    <property type="match status" value="1"/>
</dbReference>
<evidence type="ECO:0000259" key="9">
    <source>
        <dbReference type="Pfam" id="PF02838"/>
    </source>
</evidence>
<evidence type="ECO:0000259" key="8">
    <source>
        <dbReference type="Pfam" id="PF00728"/>
    </source>
</evidence>
<dbReference type="GO" id="GO:0004563">
    <property type="term" value="F:beta-N-acetylhexosaminidase activity"/>
    <property type="evidence" value="ECO:0007669"/>
    <property type="project" value="UniProtKB-EC"/>
</dbReference>
<name>A0A1L7I3E8_9FLAO</name>
<dbReference type="EMBL" id="CP016359">
    <property type="protein sequence ID" value="APU68126.1"/>
    <property type="molecule type" value="Genomic_DNA"/>
</dbReference>
<evidence type="ECO:0000256" key="7">
    <source>
        <dbReference type="SAM" id="SignalP"/>
    </source>
</evidence>
<dbReference type="OrthoDB" id="9763537at2"/>
<dbReference type="Pfam" id="PF00728">
    <property type="entry name" value="Glyco_hydro_20"/>
    <property type="match status" value="1"/>
</dbReference>